<organism evidence="1 2">
    <name type="scientific">Cannabis sativa</name>
    <name type="common">Hemp</name>
    <name type="synonym">Marijuana</name>
    <dbReference type="NCBI Taxonomy" id="3483"/>
    <lineage>
        <taxon>Eukaryota</taxon>
        <taxon>Viridiplantae</taxon>
        <taxon>Streptophyta</taxon>
        <taxon>Embryophyta</taxon>
        <taxon>Tracheophyta</taxon>
        <taxon>Spermatophyta</taxon>
        <taxon>Magnoliopsida</taxon>
        <taxon>eudicotyledons</taxon>
        <taxon>Gunneridae</taxon>
        <taxon>Pentapetalae</taxon>
        <taxon>rosids</taxon>
        <taxon>fabids</taxon>
        <taxon>Rosales</taxon>
        <taxon>Cannabaceae</taxon>
        <taxon>Cannabis</taxon>
    </lineage>
</organism>
<dbReference type="EnsemblPlants" id="novel_model_4237_5bd9a17a">
    <property type="protein sequence ID" value="cds.novel_model_4237_5bd9a17a"/>
    <property type="gene ID" value="novel_gene_2222_5bd9a17a"/>
</dbReference>
<dbReference type="EMBL" id="UZAU01000409">
    <property type="status" value="NOT_ANNOTATED_CDS"/>
    <property type="molecule type" value="Genomic_DNA"/>
</dbReference>
<evidence type="ECO:0000313" key="2">
    <source>
        <dbReference type="Proteomes" id="UP000596661"/>
    </source>
</evidence>
<reference evidence="1 2" key="1">
    <citation type="submission" date="2018-11" db="EMBL/GenBank/DDBJ databases">
        <authorList>
            <person name="Grassa J C."/>
        </authorList>
    </citation>
    <scope>NUCLEOTIDE SEQUENCE [LARGE SCALE GENOMIC DNA]</scope>
</reference>
<dbReference type="EnsemblPlants" id="novel_model_4238_5bd9a17a.1.5bd9b139">
    <property type="protein sequence ID" value="cds.novel_model_4238_5bd9a17a.1.5bd9b139"/>
    <property type="gene ID" value="novel_gene_2222_5bd9a17a"/>
</dbReference>
<accession>A0A803R2B3</accession>
<name>A0A803R2B3_CANSA</name>
<reference evidence="1" key="2">
    <citation type="submission" date="2021-03" db="UniProtKB">
        <authorList>
            <consortium name="EnsemblPlants"/>
        </authorList>
    </citation>
    <scope>IDENTIFICATION</scope>
</reference>
<evidence type="ECO:0000313" key="1">
    <source>
        <dbReference type="EnsemblPlants" id="cds.novel_model_4237_5bd9a17a"/>
    </source>
</evidence>
<dbReference type="Proteomes" id="UP000596661">
    <property type="component" value="Chromosome 5"/>
</dbReference>
<dbReference type="Gramene" id="novel_model_4238_5bd9a17a.1.5bd9b139">
    <property type="protein sequence ID" value="cds.novel_model_4238_5bd9a17a.1.5bd9b139"/>
    <property type="gene ID" value="novel_gene_2222_5bd9a17a"/>
</dbReference>
<sequence length="77" mass="9056">MERTCIVLQETGTIRMSTVRQRGARIGLMKEQLIGGMVAMMITEAVARAPRSRRKHQVIRRVREKMKIWECMKRLRS</sequence>
<dbReference type="Gramene" id="novel_model_4237_5bd9a17a">
    <property type="protein sequence ID" value="cds.novel_model_4237_5bd9a17a"/>
    <property type="gene ID" value="novel_gene_2222_5bd9a17a"/>
</dbReference>
<accession>A0A803R2B4</accession>
<proteinExistence type="predicted"/>
<protein>
    <submittedName>
        <fullName evidence="1">Uncharacterized protein</fullName>
    </submittedName>
</protein>
<dbReference type="AlphaFoldDB" id="A0A803R2B3"/>
<keyword evidence="2" id="KW-1185">Reference proteome</keyword>